<evidence type="ECO:0000259" key="1">
    <source>
        <dbReference type="PROSITE" id="PS51186"/>
    </source>
</evidence>
<dbReference type="AlphaFoldDB" id="A0A2A9F7B7"/>
<name>A0A2A9F7B7_9PSEU</name>
<dbReference type="Pfam" id="PF00583">
    <property type="entry name" value="Acetyltransf_1"/>
    <property type="match status" value="1"/>
</dbReference>
<dbReference type="Pfam" id="PF01842">
    <property type="entry name" value="ACT"/>
    <property type="match status" value="1"/>
</dbReference>
<comment type="caution">
    <text evidence="3">The sequence shown here is derived from an EMBL/GenBank/DDBJ whole genome shotgun (WGS) entry which is preliminary data.</text>
</comment>
<evidence type="ECO:0000259" key="2">
    <source>
        <dbReference type="PROSITE" id="PS51671"/>
    </source>
</evidence>
<dbReference type="Gene3D" id="3.40.630.30">
    <property type="match status" value="1"/>
</dbReference>
<keyword evidence="4" id="KW-1185">Reference proteome</keyword>
<reference evidence="3 4" key="1">
    <citation type="submission" date="2017-10" db="EMBL/GenBank/DDBJ databases">
        <title>Sequencing the genomes of 1000 actinobacteria strains.</title>
        <authorList>
            <person name="Klenk H.-P."/>
        </authorList>
    </citation>
    <scope>NUCLEOTIDE SEQUENCE [LARGE SCALE GENOMIC DNA]</scope>
    <source>
        <strain evidence="3 4">DSM 46092</strain>
    </source>
</reference>
<dbReference type="InterPro" id="IPR002912">
    <property type="entry name" value="ACT_dom"/>
</dbReference>
<dbReference type="Proteomes" id="UP000243542">
    <property type="component" value="Unassembled WGS sequence"/>
</dbReference>
<keyword evidence="3" id="KW-0808">Transferase</keyword>
<dbReference type="SUPFAM" id="SSF55021">
    <property type="entry name" value="ACT-like"/>
    <property type="match status" value="1"/>
</dbReference>
<evidence type="ECO:0000313" key="4">
    <source>
        <dbReference type="Proteomes" id="UP000243542"/>
    </source>
</evidence>
<sequence length="340" mass="36669">MPVWRLRVRMDDRPGTLARIAVRLADLECNVLGLTVFPVPGGVLDEIVLRPADGLPKHVLAAAIREEGCTCSGIVEADVHELRDPPTAMLLAAKQAVDAPPQLIEAVRQVLAADLVTLLPAAEANPDRTEGGNRAVFPLDTTKVLVARRRWAPFVELELTRVATLIDLLTAARDNLSGAVVLDRRDGAAVVLRPGTLRDTEAVAELHRRCSSTTLFSRYHTGIRTVPRNWLHKLLLPPGGVSVLAVCGRDVLGLGRLIPQPDRTAEISLLVEDSWQRQGIGTALLARMTVLAAARSITGLTAHRLPGDDAMIRTALRAGLHAAPAPDDPETVRLEIPSPR</sequence>
<dbReference type="PROSITE" id="PS51671">
    <property type="entry name" value="ACT"/>
    <property type="match status" value="1"/>
</dbReference>
<gene>
    <name evidence="3" type="ORF">ATK36_1396</name>
</gene>
<dbReference type="GO" id="GO:0016747">
    <property type="term" value="F:acyltransferase activity, transferring groups other than amino-acyl groups"/>
    <property type="evidence" value="ECO:0007669"/>
    <property type="project" value="InterPro"/>
</dbReference>
<feature type="domain" description="ACT" evidence="2">
    <location>
        <begin position="5"/>
        <end position="85"/>
    </location>
</feature>
<dbReference type="InterPro" id="IPR000182">
    <property type="entry name" value="GNAT_dom"/>
</dbReference>
<dbReference type="EMBL" id="PDJK01000002">
    <property type="protein sequence ID" value="PFG46422.1"/>
    <property type="molecule type" value="Genomic_DNA"/>
</dbReference>
<proteinExistence type="predicted"/>
<feature type="domain" description="N-acetyltransferase" evidence="1">
    <location>
        <begin position="190"/>
        <end position="339"/>
    </location>
</feature>
<protein>
    <submittedName>
        <fullName evidence="3">Acetyltransferase (GNAT) family protein</fullName>
    </submittedName>
</protein>
<evidence type="ECO:0000313" key="3">
    <source>
        <dbReference type="EMBL" id="PFG46422.1"/>
    </source>
</evidence>
<dbReference type="InterPro" id="IPR016181">
    <property type="entry name" value="Acyl_CoA_acyltransferase"/>
</dbReference>
<dbReference type="SUPFAM" id="SSF55729">
    <property type="entry name" value="Acyl-CoA N-acyltransferases (Nat)"/>
    <property type="match status" value="1"/>
</dbReference>
<dbReference type="PROSITE" id="PS51186">
    <property type="entry name" value="GNAT"/>
    <property type="match status" value="1"/>
</dbReference>
<dbReference type="InterPro" id="IPR045865">
    <property type="entry name" value="ACT-like_dom_sf"/>
</dbReference>
<organism evidence="3 4">
    <name type="scientific">Amycolatopsis sulphurea</name>
    <dbReference type="NCBI Taxonomy" id="76022"/>
    <lineage>
        <taxon>Bacteria</taxon>
        <taxon>Bacillati</taxon>
        <taxon>Actinomycetota</taxon>
        <taxon>Actinomycetes</taxon>
        <taxon>Pseudonocardiales</taxon>
        <taxon>Pseudonocardiaceae</taxon>
        <taxon>Amycolatopsis</taxon>
    </lineage>
</organism>
<dbReference type="CDD" id="cd04301">
    <property type="entry name" value="NAT_SF"/>
    <property type="match status" value="1"/>
</dbReference>
<dbReference type="RefSeq" id="WP_170069649.1">
    <property type="nucleotide sequence ID" value="NZ_JBIAKZ010000008.1"/>
</dbReference>
<accession>A0A2A9F7B7</accession>